<keyword evidence="10 17" id="KW-0520">NAD</keyword>
<evidence type="ECO:0000256" key="6">
    <source>
        <dbReference type="ARBA" id="ARBA00022741"/>
    </source>
</evidence>
<comment type="function">
    <text evidence="14 19">Bifunctional enzyme that catalyzes the epimerization of the S- and R-forms of NAD(P)HX and the dehydration of the S-form of NAD(P)HX at the expense of ADP, which is converted to AMP. This allows the repair of both epimers of NAD(P)HX, a damaged form of NAD(P)H that is a result of enzymatic or heat-dependent hydration.</text>
</comment>
<organism evidence="22 23">
    <name type="scientific">Terriglobus saanensis (strain ATCC BAA-1853 / DSM 23119 / SP1PR4)</name>
    <dbReference type="NCBI Taxonomy" id="401053"/>
    <lineage>
        <taxon>Bacteria</taxon>
        <taxon>Pseudomonadati</taxon>
        <taxon>Acidobacteriota</taxon>
        <taxon>Terriglobia</taxon>
        <taxon>Terriglobales</taxon>
        <taxon>Acidobacteriaceae</taxon>
        <taxon>Terriglobus</taxon>
    </lineage>
</organism>
<keyword evidence="12 17" id="KW-0456">Lyase</keyword>
<dbReference type="HAMAP" id="MF_01965">
    <property type="entry name" value="NADHX_dehydratase"/>
    <property type="match status" value="1"/>
</dbReference>
<evidence type="ECO:0000259" key="21">
    <source>
        <dbReference type="PROSITE" id="PS51385"/>
    </source>
</evidence>
<dbReference type="NCBIfam" id="TIGR00196">
    <property type="entry name" value="yjeF_cterm"/>
    <property type="match status" value="1"/>
</dbReference>
<evidence type="ECO:0000259" key="20">
    <source>
        <dbReference type="PROSITE" id="PS51383"/>
    </source>
</evidence>
<dbReference type="PANTHER" id="PTHR12592:SF0">
    <property type="entry name" value="ATP-DEPENDENT (S)-NAD(P)H-HYDRATE DEHYDRATASE"/>
    <property type="match status" value="1"/>
</dbReference>
<keyword evidence="23" id="KW-1185">Reference proteome</keyword>
<dbReference type="AlphaFoldDB" id="E8V7R0"/>
<keyword evidence="5 18" id="KW-0479">Metal-binding</keyword>
<evidence type="ECO:0000256" key="10">
    <source>
        <dbReference type="ARBA" id="ARBA00023027"/>
    </source>
</evidence>
<feature type="binding site" evidence="18">
    <location>
        <position position="60"/>
    </location>
    <ligand>
        <name>K(+)</name>
        <dbReference type="ChEBI" id="CHEBI:29103"/>
    </ligand>
</feature>
<comment type="catalytic activity">
    <reaction evidence="15 17 19">
        <text>(6S)-NADHX + ADP = AMP + phosphate + NADH + H(+)</text>
        <dbReference type="Rhea" id="RHEA:32223"/>
        <dbReference type="ChEBI" id="CHEBI:15378"/>
        <dbReference type="ChEBI" id="CHEBI:43474"/>
        <dbReference type="ChEBI" id="CHEBI:57945"/>
        <dbReference type="ChEBI" id="CHEBI:64074"/>
        <dbReference type="ChEBI" id="CHEBI:456215"/>
        <dbReference type="ChEBI" id="CHEBI:456216"/>
        <dbReference type="EC" id="4.2.1.136"/>
    </reaction>
</comment>
<dbReference type="InterPro" id="IPR029056">
    <property type="entry name" value="Ribokinase-like"/>
</dbReference>
<dbReference type="NCBIfam" id="TIGR00197">
    <property type="entry name" value="yjeF_nterm"/>
    <property type="match status" value="1"/>
</dbReference>
<dbReference type="InterPro" id="IPR030677">
    <property type="entry name" value="Nnr"/>
</dbReference>
<feature type="binding site" evidence="17">
    <location>
        <position position="262"/>
    </location>
    <ligand>
        <name>(6S)-NADPHX</name>
        <dbReference type="ChEBI" id="CHEBI:64076"/>
    </ligand>
</feature>
<feature type="binding site" evidence="17">
    <location>
        <position position="333"/>
    </location>
    <ligand>
        <name>(6S)-NADPHX</name>
        <dbReference type="ChEBI" id="CHEBI:64076"/>
    </ligand>
</feature>
<protein>
    <recommendedName>
        <fullName evidence="19">Bifunctional NAD(P)H-hydrate repair enzyme</fullName>
    </recommendedName>
    <alternativeName>
        <fullName evidence="19">Nicotinamide nucleotide repair protein</fullName>
    </alternativeName>
    <domain>
        <recommendedName>
            <fullName evidence="19">ADP-dependent (S)-NAD(P)H-hydrate dehydratase</fullName>
            <ecNumber evidence="19">4.2.1.136</ecNumber>
        </recommendedName>
        <alternativeName>
            <fullName evidence="19">ADP-dependent NAD(P)HX dehydratase</fullName>
        </alternativeName>
    </domain>
    <domain>
        <recommendedName>
            <fullName evidence="19">NAD(P)H-hydrate epimerase</fullName>
            <ecNumber evidence="19">5.1.99.6</ecNumber>
        </recommendedName>
    </domain>
</protein>
<feature type="binding site" evidence="18">
    <location>
        <begin position="59"/>
        <end position="63"/>
    </location>
    <ligand>
        <name>(6S)-NADPHX</name>
        <dbReference type="ChEBI" id="CHEBI:64076"/>
    </ligand>
</feature>
<feature type="binding site" evidence="18">
    <location>
        <position position="163"/>
    </location>
    <ligand>
        <name>K(+)</name>
        <dbReference type="ChEBI" id="CHEBI:29103"/>
    </ligand>
</feature>
<feature type="binding site" evidence="18">
    <location>
        <position position="127"/>
    </location>
    <ligand>
        <name>K(+)</name>
        <dbReference type="ChEBI" id="CHEBI:29103"/>
    </ligand>
</feature>
<evidence type="ECO:0000256" key="8">
    <source>
        <dbReference type="ARBA" id="ARBA00022857"/>
    </source>
</evidence>
<evidence type="ECO:0000256" key="17">
    <source>
        <dbReference type="HAMAP-Rule" id="MF_01965"/>
    </source>
</evidence>
<dbReference type="GO" id="GO:0016301">
    <property type="term" value="F:kinase activity"/>
    <property type="evidence" value="ECO:0007669"/>
    <property type="project" value="UniProtKB-KW"/>
</dbReference>
<comment type="catalytic activity">
    <reaction evidence="1 18 19">
        <text>(6R)-NADHX = (6S)-NADHX</text>
        <dbReference type="Rhea" id="RHEA:32215"/>
        <dbReference type="ChEBI" id="CHEBI:64074"/>
        <dbReference type="ChEBI" id="CHEBI:64075"/>
        <dbReference type="EC" id="5.1.99.6"/>
    </reaction>
</comment>
<comment type="function">
    <text evidence="17">Catalyzes the dehydration of the S-form of NAD(P)HX at the expense of ADP, which is converted to AMP. Together with NAD(P)HX epimerase, which catalyzes the epimerization of the S- and R-forms, the enzyme allows the repair of both epimers of NAD(P)HX, a damaged form of NAD(P)H that is a result of enzymatic or heat-dependent hydration.</text>
</comment>
<comment type="similarity">
    <text evidence="3 19">In the N-terminal section; belongs to the NnrE/AIBP family.</text>
</comment>
<reference evidence="22 23" key="1">
    <citation type="journal article" date="2012" name="Stand. Genomic Sci.">
        <title>Complete genome sequence of Terriglobus saanensis type strain SP1PR4(T), an Acidobacteria from tundra soil.</title>
        <authorList>
            <person name="Rawat S.R."/>
            <person name="Mannisto M.K."/>
            <person name="Starovoytov V."/>
            <person name="Goodwin L."/>
            <person name="Nolan M."/>
            <person name="Hauser L."/>
            <person name="Land M."/>
            <person name="Davenport K.W."/>
            <person name="Woyke T."/>
            <person name="Haggblom M.M."/>
        </authorList>
    </citation>
    <scope>NUCLEOTIDE SEQUENCE</scope>
    <source>
        <strain evidence="23">ATCC BAA-1853 / DSM 23119 / SP1PR4</strain>
    </source>
</reference>
<dbReference type="CDD" id="cd01171">
    <property type="entry name" value="YXKO-related"/>
    <property type="match status" value="1"/>
</dbReference>
<keyword evidence="22" id="KW-0808">Transferase</keyword>
<dbReference type="Pfam" id="PF03853">
    <property type="entry name" value="YjeF_N"/>
    <property type="match status" value="1"/>
</dbReference>
<dbReference type="SUPFAM" id="SSF53613">
    <property type="entry name" value="Ribokinase-like"/>
    <property type="match status" value="1"/>
</dbReference>
<evidence type="ECO:0000256" key="9">
    <source>
        <dbReference type="ARBA" id="ARBA00022958"/>
    </source>
</evidence>
<comment type="catalytic activity">
    <reaction evidence="2 18 19">
        <text>(6R)-NADPHX = (6S)-NADPHX</text>
        <dbReference type="Rhea" id="RHEA:32227"/>
        <dbReference type="ChEBI" id="CHEBI:64076"/>
        <dbReference type="ChEBI" id="CHEBI:64077"/>
        <dbReference type="EC" id="5.1.99.6"/>
    </reaction>
</comment>
<dbReference type="InterPro" id="IPR036652">
    <property type="entry name" value="YjeF_N_dom_sf"/>
</dbReference>
<evidence type="ECO:0000313" key="23">
    <source>
        <dbReference type="Proteomes" id="UP000006844"/>
    </source>
</evidence>
<evidence type="ECO:0000256" key="13">
    <source>
        <dbReference type="ARBA" id="ARBA00023268"/>
    </source>
</evidence>
<keyword evidence="22" id="KW-0418">Kinase</keyword>
<comment type="similarity">
    <text evidence="17">Belongs to the NnrD/CARKD family.</text>
</comment>
<dbReference type="GO" id="GO:0052855">
    <property type="term" value="F:ADP-dependent NAD(P)H-hydrate dehydratase activity"/>
    <property type="evidence" value="ECO:0007669"/>
    <property type="project" value="UniProtKB-UniRule"/>
</dbReference>
<dbReference type="SUPFAM" id="SSF64153">
    <property type="entry name" value="YjeF N-terminal domain-like"/>
    <property type="match status" value="1"/>
</dbReference>
<feature type="binding site" evidence="17">
    <location>
        <position position="450"/>
    </location>
    <ligand>
        <name>AMP</name>
        <dbReference type="ChEBI" id="CHEBI:456215"/>
    </ligand>
</feature>
<keyword evidence="9 18" id="KW-0630">Potassium</keyword>
<dbReference type="GO" id="GO:0046872">
    <property type="term" value="F:metal ion binding"/>
    <property type="evidence" value="ECO:0007669"/>
    <property type="project" value="UniProtKB-UniRule"/>
</dbReference>
<keyword evidence="7 17" id="KW-0067">ATP-binding</keyword>
<dbReference type="PROSITE" id="PS51385">
    <property type="entry name" value="YJEF_N"/>
    <property type="match status" value="1"/>
</dbReference>
<dbReference type="EC" id="5.1.99.6" evidence="19"/>
<dbReference type="EC" id="4.2.1.136" evidence="19"/>
<comment type="cofactor">
    <cofactor evidence="18 19">
        <name>K(+)</name>
        <dbReference type="ChEBI" id="CHEBI:29103"/>
    </cofactor>
    <text evidence="18 19">Binds 1 potassium ion per subunit.</text>
</comment>
<sequence length="526" mass="54094">MVCMKILTAAEMGEADRASVTAGISMATLMQHAGESVARFVRSQYPQAQRVTVLCGTGNNGGDGFIAAKVLADAGVDVAVLLVGDEAKLKGEAADAYSLLDGRGVAVFAFEAEGLGALLSGADLLLDAVTGTGFKAPLRGDAVVLRELISGLKVPVVAVDLPTGWDADSVVETFPGAFRADAVVTFTAPKLAHVLGHLTPGVFGPVVVVGIGSPESAVVSQQRLVWAGASKRMTEKVRPINSNKGKFGRVLLIGGALGKAGAPSMSSLACLRTGAGLVTVAVPAVILPTVAAITPELMCAPLVHDAEGVLSLAALEIALKLAEKMDVLAVGPGISTEGEASEFVRRFVAETKQALVLDADGLNAFAGKTDLLRARGGALVLTPHPGEMATLLGVTVKEVEADRVNLARKFATEHGLTLVLKGWRTLVAHPDGTVAVNTSGNPSMAKGGSGDILTGIVAAMVAQHRENVAEAVNAAVYLHGLAGDFAAHAMDEHCVLATDTVAHLSAAFRYRSQDTDGFEWIAGLRK</sequence>
<dbReference type="PROSITE" id="PS51383">
    <property type="entry name" value="YJEF_C_3"/>
    <property type="match status" value="1"/>
</dbReference>
<dbReference type="Gene3D" id="3.40.50.10260">
    <property type="entry name" value="YjeF N-terminal domain"/>
    <property type="match status" value="1"/>
</dbReference>
<evidence type="ECO:0000256" key="12">
    <source>
        <dbReference type="ARBA" id="ARBA00023239"/>
    </source>
</evidence>
<accession>E8V7R0</accession>
<evidence type="ECO:0000256" key="7">
    <source>
        <dbReference type="ARBA" id="ARBA00022840"/>
    </source>
</evidence>
<evidence type="ECO:0000256" key="4">
    <source>
        <dbReference type="ARBA" id="ARBA00009524"/>
    </source>
</evidence>
<evidence type="ECO:0000256" key="14">
    <source>
        <dbReference type="ARBA" id="ARBA00025153"/>
    </source>
</evidence>
<dbReference type="eggNOG" id="COG0063">
    <property type="taxonomic scope" value="Bacteria"/>
</dbReference>
<comment type="similarity">
    <text evidence="4 19">In the C-terminal section; belongs to the NnrD/CARKD family.</text>
</comment>
<dbReference type="GO" id="GO:0005524">
    <property type="term" value="F:ATP binding"/>
    <property type="evidence" value="ECO:0007669"/>
    <property type="project" value="UniProtKB-UniRule"/>
</dbReference>
<evidence type="ECO:0000313" key="22">
    <source>
        <dbReference type="EMBL" id="ADV81758.1"/>
    </source>
</evidence>
<dbReference type="Gene3D" id="3.40.1190.20">
    <property type="match status" value="1"/>
</dbReference>
<evidence type="ECO:0000256" key="1">
    <source>
        <dbReference type="ARBA" id="ARBA00000013"/>
    </source>
</evidence>
<keyword evidence="11 18" id="KW-0413">Isomerase</keyword>
<evidence type="ECO:0000256" key="5">
    <source>
        <dbReference type="ARBA" id="ARBA00022723"/>
    </source>
</evidence>
<feature type="binding site" evidence="18">
    <location>
        <position position="160"/>
    </location>
    <ligand>
        <name>(6S)-NADPHX</name>
        <dbReference type="ChEBI" id="CHEBI:64076"/>
    </ligand>
</feature>
<feature type="binding site" evidence="17">
    <location>
        <position position="384"/>
    </location>
    <ligand>
        <name>(6S)-NADPHX</name>
        <dbReference type="ChEBI" id="CHEBI:64076"/>
    </ligand>
</feature>
<evidence type="ECO:0000256" key="2">
    <source>
        <dbReference type="ARBA" id="ARBA00000909"/>
    </source>
</evidence>
<dbReference type="PIRSF" id="PIRSF017184">
    <property type="entry name" value="Nnr"/>
    <property type="match status" value="1"/>
</dbReference>
<evidence type="ECO:0000256" key="11">
    <source>
        <dbReference type="ARBA" id="ARBA00023235"/>
    </source>
</evidence>
<feature type="binding site" evidence="17">
    <location>
        <begin position="421"/>
        <end position="425"/>
    </location>
    <ligand>
        <name>AMP</name>
        <dbReference type="ChEBI" id="CHEBI:456215"/>
    </ligand>
</feature>
<comment type="subunit">
    <text evidence="17">Homotetramer.</text>
</comment>
<gene>
    <name evidence="17" type="primary">nnrD</name>
    <name evidence="18" type="synonym">nnrE</name>
    <name evidence="22" type="ordered locus">AciPR4_0925</name>
</gene>
<evidence type="ECO:0000256" key="18">
    <source>
        <dbReference type="HAMAP-Rule" id="MF_01966"/>
    </source>
</evidence>
<dbReference type="STRING" id="401053.AciPR4_0925"/>
<dbReference type="GO" id="GO:0110051">
    <property type="term" value="P:metabolite repair"/>
    <property type="evidence" value="ECO:0007669"/>
    <property type="project" value="TreeGrafter"/>
</dbReference>
<dbReference type="InterPro" id="IPR004443">
    <property type="entry name" value="YjeF_N_dom"/>
</dbReference>
<comment type="similarity">
    <text evidence="18">Belongs to the NnrE/AIBP family.</text>
</comment>
<comment type="caution">
    <text evidence="18">Lacks conserved residue(s) required for the propagation of feature annotation.</text>
</comment>
<evidence type="ECO:0000256" key="3">
    <source>
        <dbReference type="ARBA" id="ARBA00006001"/>
    </source>
</evidence>
<evidence type="ECO:0000256" key="15">
    <source>
        <dbReference type="ARBA" id="ARBA00048238"/>
    </source>
</evidence>
<dbReference type="eggNOG" id="COG0062">
    <property type="taxonomic scope" value="Bacteria"/>
</dbReference>
<dbReference type="HOGENOM" id="CLU_024853_4_1_0"/>
<evidence type="ECO:0000256" key="19">
    <source>
        <dbReference type="PIRNR" id="PIRNR017184"/>
    </source>
</evidence>
<dbReference type="GO" id="GO:0052856">
    <property type="term" value="F:NAD(P)HX epimerase activity"/>
    <property type="evidence" value="ECO:0007669"/>
    <property type="project" value="UniProtKB-UniRule"/>
</dbReference>
<keyword evidence="13" id="KW-0511">Multifunctional enzyme</keyword>
<dbReference type="GO" id="GO:0046496">
    <property type="term" value="P:nicotinamide nucleotide metabolic process"/>
    <property type="evidence" value="ECO:0007669"/>
    <property type="project" value="UniProtKB-UniRule"/>
</dbReference>
<dbReference type="Pfam" id="PF01256">
    <property type="entry name" value="Carb_kinase"/>
    <property type="match status" value="1"/>
</dbReference>
<feature type="binding site" evidence="17">
    <location>
        <position position="451"/>
    </location>
    <ligand>
        <name>(6S)-NADPHX</name>
        <dbReference type="ChEBI" id="CHEBI:64076"/>
    </ligand>
</feature>
<name>E8V7R0_TERSS</name>
<dbReference type="HAMAP" id="MF_01966">
    <property type="entry name" value="NADHX_epimerase"/>
    <property type="match status" value="1"/>
</dbReference>
<feature type="binding site" evidence="18">
    <location>
        <begin position="131"/>
        <end position="137"/>
    </location>
    <ligand>
        <name>(6S)-NADPHX</name>
        <dbReference type="ChEBI" id="CHEBI:64076"/>
    </ligand>
</feature>
<dbReference type="EMBL" id="CP002467">
    <property type="protein sequence ID" value="ADV81758.1"/>
    <property type="molecule type" value="Genomic_DNA"/>
</dbReference>
<feature type="domain" description="YjeF N-terminal" evidence="21">
    <location>
        <begin position="12"/>
        <end position="219"/>
    </location>
</feature>
<keyword evidence="8 17" id="KW-0521">NADP</keyword>
<dbReference type="PANTHER" id="PTHR12592">
    <property type="entry name" value="ATP-DEPENDENT (S)-NAD(P)H-HYDRATE DEHYDRATASE FAMILY MEMBER"/>
    <property type="match status" value="1"/>
</dbReference>
<evidence type="ECO:0000256" key="16">
    <source>
        <dbReference type="ARBA" id="ARBA00049209"/>
    </source>
</evidence>
<feature type="domain" description="YjeF C-terminal" evidence="20">
    <location>
        <begin position="227"/>
        <end position="511"/>
    </location>
</feature>
<dbReference type="KEGG" id="tsa:AciPR4_0925"/>
<dbReference type="Proteomes" id="UP000006844">
    <property type="component" value="Chromosome"/>
</dbReference>
<keyword evidence="6 17" id="KW-0547">Nucleotide-binding</keyword>
<comment type="cofactor">
    <cofactor evidence="17">
        <name>Mg(2+)</name>
        <dbReference type="ChEBI" id="CHEBI:18420"/>
    </cofactor>
</comment>
<comment type="catalytic activity">
    <reaction evidence="16 17 19">
        <text>(6S)-NADPHX + ADP = AMP + phosphate + NADPH + H(+)</text>
        <dbReference type="Rhea" id="RHEA:32235"/>
        <dbReference type="ChEBI" id="CHEBI:15378"/>
        <dbReference type="ChEBI" id="CHEBI:43474"/>
        <dbReference type="ChEBI" id="CHEBI:57783"/>
        <dbReference type="ChEBI" id="CHEBI:64076"/>
        <dbReference type="ChEBI" id="CHEBI:456215"/>
        <dbReference type="ChEBI" id="CHEBI:456216"/>
        <dbReference type="EC" id="4.2.1.136"/>
    </reaction>
</comment>
<comment type="function">
    <text evidence="18">Catalyzes the epimerization of the S- and R-forms of NAD(P)HX, a damaged form of NAD(P)H that is a result of enzymatic or heat-dependent hydration. This is a prerequisite for the S-specific NAD(P)H-hydrate dehydratase to allow the repair of both epimers of NAD(P)HX.</text>
</comment>
<proteinExistence type="inferred from homology"/>
<dbReference type="InterPro" id="IPR000631">
    <property type="entry name" value="CARKD"/>
</dbReference>